<dbReference type="Pfam" id="PF22235">
    <property type="entry name" value="FAS1_thioest_ins"/>
    <property type="match status" value="1"/>
</dbReference>
<dbReference type="Pfam" id="PF00698">
    <property type="entry name" value="Acyl_transf_1"/>
    <property type="match status" value="1"/>
</dbReference>
<dbReference type="InterPro" id="IPR003965">
    <property type="entry name" value="Fatty_acid_synthase"/>
</dbReference>
<dbReference type="GO" id="GO:0006633">
    <property type="term" value="P:fatty acid biosynthetic process"/>
    <property type="evidence" value="ECO:0007669"/>
    <property type="project" value="InterPro"/>
</dbReference>
<keyword evidence="5 15" id="KW-0521">NADP</keyword>
<dbReference type="Gene3D" id="3.30.70.3330">
    <property type="match status" value="1"/>
</dbReference>
<dbReference type="InterPro" id="IPR014043">
    <property type="entry name" value="Acyl_transferase_dom"/>
</dbReference>
<dbReference type="GO" id="GO:0005835">
    <property type="term" value="C:fatty acid synthase complex"/>
    <property type="evidence" value="ECO:0007669"/>
    <property type="project" value="UniProtKB-UniRule"/>
</dbReference>
<evidence type="ECO:0000256" key="8">
    <source>
        <dbReference type="ARBA" id="ARBA00023239"/>
    </source>
</evidence>
<evidence type="ECO:0000256" key="4">
    <source>
        <dbReference type="ARBA" id="ARBA00022801"/>
    </source>
</evidence>
<dbReference type="GO" id="GO:0019171">
    <property type="term" value="F:(3R)-hydroxyacyl-[acyl-carrier-protein] dehydratase activity"/>
    <property type="evidence" value="ECO:0007669"/>
    <property type="project" value="UniProtKB-EC"/>
</dbReference>
<evidence type="ECO:0000256" key="12">
    <source>
        <dbReference type="ARBA" id="ARBA00048536"/>
    </source>
</evidence>
<gene>
    <name evidence="18" type="ORF">EKO04_007714</name>
</gene>
<dbReference type="SUPFAM" id="SSF52151">
    <property type="entry name" value="FabD/lysophospholipase-like"/>
    <property type="match status" value="2"/>
</dbReference>
<dbReference type="InterPro" id="IPR039569">
    <property type="entry name" value="FAS1-like_DH_region"/>
</dbReference>
<feature type="active site" description="For malonyltransferase activity" evidence="16">
    <location>
        <position position="1648"/>
    </location>
</feature>
<dbReference type="CDD" id="cd03447">
    <property type="entry name" value="FAS_MaoC"/>
    <property type="match status" value="1"/>
</dbReference>
<feature type="domain" description="Malonyl-CoA:ACP transacylase (MAT)" evidence="17">
    <location>
        <begin position="1510"/>
        <end position="1815"/>
    </location>
</feature>
<dbReference type="InterPro" id="IPR016452">
    <property type="entry name" value="Fas1/AflB-like"/>
</dbReference>
<sequence length="1879" mass="210011">MTSLSHATTAEKTRVAAVFGGQGDGNLASLQQMKNLYPHSPGAIDALIERATRTLQRLIHQSGSHSFHDTADLNLKAWIHNEQASPEPEVLAGALFSVPINTVLAFAQLVIVCKCCGLTPGEFAASLCSVSGRSEGMLVALALAQTTDWASFFSLADAYVELSFWIGLSAHEARPPPAVTSGQVQQCLDMAESKPSHMLRINGLPRSTLESALCLENNTTPGHERDRIYLASLDSYRQVVLSGPTDALIRVCARLHKERPPLAAGHGGLHFHFLPVSTPLHTPIVAAVLERLRYLASTMPILNRELQVPIVSPQNGRVMQDSHLTVADVVYNVVESMLIKPMDWPAACESLRAGRILAFGPFQTAAWLREAALGVGLDVMDMADDAVLHRLKHDQQIFHLDPPQLSWRDAYGPRILRDSAGDYSLCTKMTERFNVPPLMVGGMTPTTVAWDVVAAIANAGYHVELAAGGYHEAVAFEVAVRKVAAAIPAGRGVTCNILYANPKVTAWQIDVLQRLTQEGLPIRGITIGAGVPSPDVIKEWTASLQLDHLSFKPSSSAAIHQVIELANAYPHLTIGLQWTGGRAGGHHSMEEFEPPILDSYSRIRECENIVLIAGSGFGDADNSMLYLNGQWSCVFGRPPMPFDGILLGSRIMVAKEAHTAWQAKALISQTPGVDACDWRTSLDKGAGGVITIYSEFGYPIHVLATRGALLWKALDDCIFSVRDVQQRLLRLRKHKDWILPALNSDYVRPWLAVDERGNNVEMEEMKYSEMVRRLCLLMSTTRQKWIDTSYGRLVMEFIHVVASRLSIHVEGLSDDPATLPYEFEAALGPVAETSMYPEDCMILMSLFQRRTVKPVPFIPCLDHNFERWFKKDTLWQSENMDAVFCQDVQRVLVIHGPVAARFSTRVDEPVKTILDGIVNGYIRILERDGSRPQSKSTTRPLQPLVATQIGQETCALPSGGSITKFTYLPGRAVPDLDLLFEALARSPQIGFILRSHWCIPGGCVPENPVKAAIQPRSGDVLEAVFNRKDEFQVLKFTQPTVKKSWSSLSLKPHGPSKFVIQLEVPQRVTTETWSTQFEFEARATADAVEIHENTAHRTASIRNFYRSLWLNNHPSLRQQDTSLRTRYYSAAKQITEASVEEFVNLERSSPAELRDWSPGSSTVPLDMCVVIAWQSLVEPLMHPDLDCDLMQLLHRSITFRYKAKSLPLRVGQMVTIESQITRRKQHSIGQDIEVTAVIKRGQEQVVVVKSEFVIRSPHRTSGESYAVVHEPDMVVSVDDEMLAAIIKDKDWLQLEEPQQELLHKKLFFRTTSCIEHVDHGSSENFKVDGRVYVKGDFATWKLAGRVHFEERTCRENPVMDFLRRWGTLQRKREELSSPGWTSGASMEVSMPLDSTAYARVSGDENPIHVSDLFARWAGLPSKIVHGMHTSLIVRRFVEWAVGDKSRTRLKYWRASFHGMVFHGSRLKMHIQHTVMTDGEMLLRVEVCAVNDGTRVMSAEAIVAQPSTAYTFTGQGSQKPGMGMKLYAANREIKAIWDRAEEYLQRQFGFSLLKIVRENPKTVTIHFKGKRGRRVRENYLTMIDELKDPSLVRDTLSRHSTSYTLHKSQGLLYSTQFAQPALVVMEMAEFEQLRVRGMVQHDARYAGHSLGEYAALGSLTTFMGFEALLDLVFHRAFIMQNALARDTSGDTGYSMMAVDPSRISKAFREADLQQLVQLIEENAQSFVEIVNYNVTSQQYVCAGHIKALWILSSVCDELASLGAPQSLDRDKLNAIITSHTSRMVCTDRLLLDKAGSATIPLRGIDIPFHSRLLRHHIDDYRRYLEQTIRVEDVVPKQLIGRWLPNVTGKPFSLDRAYIEEAQKIMNSTQLAELLVSYADP</sequence>
<evidence type="ECO:0000256" key="6">
    <source>
        <dbReference type="ARBA" id="ARBA00023002"/>
    </source>
</evidence>
<dbReference type="InterPro" id="IPR016035">
    <property type="entry name" value="Acyl_Trfase/lysoPLipase"/>
</dbReference>
<dbReference type="InterPro" id="IPR013785">
    <property type="entry name" value="Aldolase_TIM"/>
</dbReference>
<dbReference type="GO" id="GO:0004318">
    <property type="term" value="F:enoyl-[acyl-carrier-protein] reductase (NADH) activity"/>
    <property type="evidence" value="ECO:0007669"/>
    <property type="project" value="UniProtKB-UniRule"/>
</dbReference>
<dbReference type="OrthoDB" id="4251012at2759"/>
<dbReference type="SUPFAM" id="SSF51412">
    <property type="entry name" value="Inosine monophosphate dehydrogenase (IMPDH)"/>
    <property type="match status" value="1"/>
</dbReference>
<comment type="catalytic activity">
    <reaction evidence="10">
        <text>acetyl-CoA + n malonyl-CoA + 2n NADPH + 4n H(+) = a long-chain-acyl-CoA + n CoA + n CO2 + 2n NADP(+).</text>
        <dbReference type="EC" id="2.3.1.86"/>
    </reaction>
</comment>
<proteinExistence type="inferred from homology"/>
<dbReference type="InterPro" id="IPR013565">
    <property type="entry name" value="Fas1/AflB-like_central"/>
</dbReference>
<evidence type="ECO:0000256" key="2">
    <source>
        <dbReference type="ARBA" id="ARBA00010009"/>
    </source>
</evidence>
<comment type="catalytic activity">
    <reaction evidence="11">
        <text>holo-[ACP] + malonyl-CoA = malonyl-[ACP] + CoA</text>
        <dbReference type="Rhea" id="RHEA:41792"/>
        <dbReference type="Rhea" id="RHEA-COMP:9623"/>
        <dbReference type="Rhea" id="RHEA-COMP:9685"/>
        <dbReference type="ChEBI" id="CHEBI:57287"/>
        <dbReference type="ChEBI" id="CHEBI:57384"/>
        <dbReference type="ChEBI" id="CHEBI:64479"/>
        <dbReference type="ChEBI" id="CHEBI:78449"/>
        <dbReference type="EC" id="2.3.1.39"/>
    </reaction>
</comment>
<keyword evidence="6 15" id="KW-0560">Oxidoreductase</keyword>
<dbReference type="Gene3D" id="3.20.20.70">
    <property type="entry name" value="Aldolase class I"/>
    <property type="match status" value="1"/>
</dbReference>
<feature type="active site" description="For acetyltransferase activity" evidence="16">
    <location>
        <position position="134"/>
    </location>
</feature>
<evidence type="ECO:0000256" key="1">
    <source>
        <dbReference type="ARBA" id="ARBA00001055"/>
    </source>
</evidence>
<dbReference type="InterPro" id="IPR029069">
    <property type="entry name" value="HotDog_dom_sf"/>
</dbReference>
<keyword evidence="4 15" id="KW-0378">Hydrolase</keyword>
<evidence type="ECO:0000259" key="17">
    <source>
        <dbReference type="SMART" id="SM00827"/>
    </source>
</evidence>
<dbReference type="GO" id="GO:0004321">
    <property type="term" value="F:fatty-acyl-CoA synthase activity"/>
    <property type="evidence" value="ECO:0007669"/>
    <property type="project" value="UniProtKB-EC"/>
</dbReference>
<dbReference type="SUPFAM" id="SSF54637">
    <property type="entry name" value="Thioesterase/thiol ester dehydrase-isomerase"/>
    <property type="match status" value="1"/>
</dbReference>
<evidence type="ECO:0000256" key="16">
    <source>
        <dbReference type="PIRSR" id="PIRSR005562-1"/>
    </source>
</evidence>
<organism evidence="18 19">
    <name type="scientific">Ascochyta lentis</name>
    <dbReference type="NCBI Taxonomy" id="205686"/>
    <lineage>
        <taxon>Eukaryota</taxon>
        <taxon>Fungi</taxon>
        <taxon>Dikarya</taxon>
        <taxon>Ascomycota</taxon>
        <taxon>Pezizomycotina</taxon>
        <taxon>Dothideomycetes</taxon>
        <taxon>Pleosporomycetidae</taxon>
        <taxon>Pleosporales</taxon>
        <taxon>Pleosporineae</taxon>
        <taxon>Didymellaceae</taxon>
        <taxon>Ascochyta</taxon>
    </lineage>
</organism>
<evidence type="ECO:0000256" key="14">
    <source>
        <dbReference type="ARBA" id="ARBA00048835"/>
    </source>
</evidence>
<protein>
    <recommendedName>
        <fullName evidence="17">Malonyl-CoA:ACP transacylase (MAT) domain-containing protein</fullName>
    </recommendedName>
</protein>
<reference evidence="18" key="2">
    <citation type="submission" date="2020-09" db="EMBL/GenBank/DDBJ databases">
        <title>Reference genome assembly for Australian Ascochyta lentis isolate Al4.</title>
        <authorList>
            <person name="Lee R.C."/>
            <person name="Farfan-Caceres L.M."/>
            <person name="Debler J.W."/>
            <person name="Williams A.H."/>
            <person name="Henares B.M."/>
        </authorList>
    </citation>
    <scope>NUCLEOTIDE SEQUENCE</scope>
    <source>
        <strain evidence="18">Al4</strain>
    </source>
</reference>
<dbReference type="InterPro" id="IPR032088">
    <property type="entry name" value="SAT"/>
</dbReference>
<comment type="catalytic activity">
    <reaction evidence="14">
        <text>holo-[ACP] + acetyl-CoA = acetyl-[ACP] + CoA</text>
        <dbReference type="Rhea" id="RHEA:41788"/>
        <dbReference type="Rhea" id="RHEA-COMP:9621"/>
        <dbReference type="Rhea" id="RHEA-COMP:9685"/>
        <dbReference type="ChEBI" id="CHEBI:57287"/>
        <dbReference type="ChEBI" id="CHEBI:57288"/>
        <dbReference type="ChEBI" id="CHEBI:64479"/>
        <dbReference type="ChEBI" id="CHEBI:78446"/>
        <dbReference type="EC" id="2.3.1.38"/>
    </reaction>
</comment>
<dbReference type="InterPro" id="IPR002539">
    <property type="entry name" value="MaoC-like_dom"/>
</dbReference>
<dbReference type="Pfam" id="PF16073">
    <property type="entry name" value="SAT"/>
    <property type="match status" value="1"/>
</dbReference>
<dbReference type="PANTHER" id="PTHR10982">
    <property type="entry name" value="MALONYL COA-ACYL CARRIER PROTEIN TRANSACYLASE"/>
    <property type="match status" value="1"/>
</dbReference>
<dbReference type="Gene3D" id="3.40.366.10">
    <property type="entry name" value="Malonyl-Coenzyme A Acyl Carrier Protein, domain 2"/>
    <property type="match status" value="3"/>
</dbReference>
<dbReference type="Pfam" id="PF01575">
    <property type="entry name" value="MaoC_dehydratas"/>
    <property type="match status" value="1"/>
</dbReference>
<evidence type="ECO:0000313" key="19">
    <source>
        <dbReference type="Proteomes" id="UP000651452"/>
    </source>
</evidence>
<keyword evidence="9" id="KW-0511">Multifunctional enzyme</keyword>
<comment type="similarity">
    <text evidence="2 15">Belongs to the fungal fatty acid synthetase subunit beta family.</text>
</comment>
<dbReference type="GO" id="GO:0004313">
    <property type="term" value="F:[acyl-carrier-protein] S-acetyltransferase activity"/>
    <property type="evidence" value="ECO:0007669"/>
    <property type="project" value="UniProtKB-EC"/>
</dbReference>
<reference evidence="18" key="1">
    <citation type="submission" date="2018-12" db="EMBL/GenBank/DDBJ databases">
        <authorList>
            <person name="Syme R.A."/>
            <person name="Farfan-Caceres L."/>
            <person name="Lichtenzveig J."/>
        </authorList>
    </citation>
    <scope>NUCLEOTIDE SEQUENCE</scope>
    <source>
        <strain evidence="18">Al4</strain>
    </source>
</reference>
<dbReference type="Pfam" id="PF08354">
    <property type="entry name" value="Fas1-AflB-like_hel"/>
    <property type="match status" value="1"/>
</dbReference>
<comment type="catalytic activity">
    <reaction evidence="12">
        <text>(9Z)-octadecenoyl-[ACP] + H2O = (9Z)-octadecenoate + holo-[ACP] + H(+)</text>
        <dbReference type="Rhea" id="RHEA:15057"/>
        <dbReference type="Rhea" id="RHEA-COMP:9685"/>
        <dbReference type="Rhea" id="RHEA-COMP:9924"/>
        <dbReference type="ChEBI" id="CHEBI:15377"/>
        <dbReference type="ChEBI" id="CHEBI:15378"/>
        <dbReference type="ChEBI" id="CHEBI:30823"/>
        <dbReference type="ChEBI" id="CHEBI:64479"/>
        <dbReference type="ChEBI" id="CHEBI:78783"/>
        <dbReference type="EC" id="3.1.2.14"/>
    </reaction>
</comment>
<dbReference type="Gene3D" id="2.40.128.700">
    <property type="match status" value="1"/>
</dbReference>
<evidence type="ECO:0000256" key="9">
    <source>
        <dbReference type="ARBA" id="ARBA00023268"/>
    </source>
</evidence>
<evidence type="ECO:0000256" key="13">
    <source>
        <dbReference type="ARBA" id="ARBA00048572"/>
    </source>
</evidence>
<comment type="catalytic activity">
    <reaction evidence="1">
        <text>a (3R)-hydroxyacyl-[ACP] = a (2E)-enoyl-[ACP] + H2O</text>
        <dbReference type="Rhea" id="RHEA:13097"/>
        <dbReference type="Rhea" id="RHEA-COMP:9925"/>
        <dbReference type="Rhea" id="RHEA-COMP:9945"/>
        <dbReference type="ChEBI" id="CHEBI:15377"/>
        <dbReference type="ChEBI" id="CHEBI:78784"/>
        <dbReference type="ChEBI" id="CHEBI:78827"/>
        <dbReference type="EC" id="4.2.1.59"/>
    </reaction>
</comment>
<dbReference type="Gene3D" id="1.20.930.70">
    <property type="match status" value="1"/>
</dbReference>
<dbReference type="InterPro" id="IPR040883">
    <property type="entry name" value="FAS_meander"/>
</dbReference>
<evidence type="ECO:0000256" key="10">
    <source>
        <dbReference type="ARBA" id="ARBA00048237"/>
    </source>
</evidence>
<dbReference type="PANTHER" id="PTHR10982:SF21">
    <property type="entry name" value="FATTY ACID SYNTHASE SUBUNIT BETA"/>
    <property type="match status" value="1"/>
</dbReference>
<evidence type="ECO:0000256" key="3">
    <source>
        <dbReference type="ARBA" id="ARBA00022679"/>
    </source>
</evidence>
<comment type="catalytic activity">
    <reaction evidence="13">
        <text>a 2,3-saturated acyl-[ACP] + NAD(+) = a (2E)-enoyl-[ACP] + NADH + H(+)</text>
        <dbReference type="Rhea" id="RHEA:10240"/>
        <dbReference type="Rhea" id="RHEA-COMP:9925"/>
        <dbReference type="Rhea" id="RHEA-COMP:9926"/>
        <dbReference type="ChEBI" id="CHEBI:15378"/>
        <dbReference type="ChEBI" id="CHEBI:57540"/>
        <dbReference type="ChEBI" id="CHEBI:57945"/>
        <dbReference type="ChEBI" id="CHEBI:78784"/>
        <dbReference type="ChEBI" id="CHEBI:78785"/>
        <dbReference type="EC" id="1.3.1.9"/>
    </reaction>
</comment>
<evidence type="ECO:0000256" key="7">
    <source>
        <dbReference type="ARBA" id="ARBA00023027"/>
    </source>
</evidence>
<dbReference type="GO" id="GO:0004312">
    <property type="term" value="F:fatty acid synthase activity"/>
    <property type="evidence" value="ECO:0007669"/>
    <property type="project" value="InterPro"/>
</dbReference>
<dbReference type="Pfam" id="PF13452">
    <property type="entry name" value="FAS1_DH_region"/>
    <property type="match status" value="1"/>
</dbReference>
<dbReference type="Gene3D" id="6.10.60.10">
    <property type="match status" value="1"/>
</dbReference>
<dbReference type="SMART" id="SM00827">
    <property type="entry name" value="PKS_AT"/>
    <property type="match status" value="1"/>
</dbReference>
<dbReference type="Proteomes" id="UP000651452">
    <property type="component" value="Unassembled WGS sequence"/>
</dbReference>
<dbReference type="PRINTS" id="PR01483">
    <property type="entry name" value="FASYNTHASE"/>
</dbReference>
<keyword evidence="7 15" id="KW-0520">NAD</keyword>
<keyword evidence="8" id="KW-0456">Lyase</keyword>
<accession>A0A8H7MGK8</accession>
<dbReference type="InterPro" id="IPR001227">
    <property type="entry name" value="Ac_transferase_dom_sf"/>
</dbReference>
<dbReference type="GO" id="GO:0016297">
    <property type="term" value="F:fatty acyl-[ACP] hydrolase activity"/>
    <property type="evidence" value="ECO:0007669"/>
    <property type="project" value="UniProtKB-EC"/>
</dbReference>
<dbReference type="Pfam" id="PF17951">
    <property type="entry name" value="FAS_meander"/>
    <property type="match status" value="1"/>
</dbReference>
<dbReference type="GO" id="GO:0004314">
    <property type="term" value="F:[acyl-carrier-protein] S-malonyltransferase activity"/>
    <property type="evidence" value="ECO:0007669"/>
    <property type="project" value="UniProtKB-EC"/>
</dbReference>
<dbReference type="Gene3D" id="3.10.129.10">
    <property type="entry name" value="Hotdog Thioesterase"/>
    <property type="match status" value="1"/>
</dbReference>
<evidence type="ECO:0000256" key="11">
    <source>
        <dbReference type="ARBA" id="ARBA00048462"/>
    </source>
</evidence>
<evidence type="ECO:0000313" key="18">
    <source>
        <dbReference type="EMBL" id="KAF9694015.1"/>
    </source>
</evidence>
<keyword evidence="19" id="KW-1185">Reference proteome</keyword>
<evidence type="ECO:0000256" key="15">
    <source>
        <dbReference type="PIRNR" id="PIRNR005562"/>
    </source>
</evidence>
<dbReference type="EMBL" id="RZGK01000014">
    <property type="protein sequence ID" value="KAF9694015.1"/>
    <property type="molecule type" value="Genomic_DNA"/>
</dbReference>
<evidence type="ECO:0000256" key="5">
    <source>
        <dbReference type="ARBA" id="ARBA00022857"/>
    </source>
</evidence>
<keyword evidence="3 15" id="KW-0808">Transferase</keyword>
<dbReference type="InterPro" id="IPR050830">
    <property type="entry name" value="Fungal_FAS"/>
</dbReference>
<dbReference type="PIRSF" id="PIRSF005562">
    <property type="entry name" value="FAS_yeast_beta"/>
    <property type="match status" value="1"/>
</dbReference>
<comment type="caution">
    <text evidence="18">The sequence shown here is derived from an EMBL/GenBank/DDBJ whole genome shotgun (WGS) entry which is preliminary data.</text>
</comment>
<name>A0A8H7MGK8_9PLEO</name>